<dbReference type="GO" id="GO:0015074">
    <property type="term" value="P:DNA integration"/>
    <property type="evidence" value="ECO:0007669"/>
    <property type="project" value="InterPro"/>
</dbReference>
<dbReference type="SUPFAM" id="SSF53098">
    <property type="entry name" value="Ribonuclease H-like"/>
    <property type="match status" value="1"/>
</dbReference>
<dbReference type="Gene3D" id="3.30.420.10">
    <property type="entry name" value="Ribonuclease H-like superfamily/Ribonuclease H"/>
    <property type="match status" value="1"/>
</dbReference>
<keyword evidence="3" id="KW-0808">Transferase</keyword>
<dbReference type="Gene3D" id="3.10.10.10">
    <property type="entry name" value="HIV Type 1 Reverse Transcriptase, subunit A, domain 1"/>
    <property type="match status" value="1"/>
</dbReference>
<name>A0A6L2M035_TANCI</name>
<dbReference type="InterPro" id="IPR041588">
    <property type="entry name" value="Integrase_H2C2"/>
</dbReference>
<dbReference type="InterPro" id="IPR043128">
    <property type="entry name" value="Rev_trsase/Diguanyl_cyclase"/>
</dbReference>
<dbReference type="GO" id="GO:0003676">
    <property type="term" value="F:nucleic acid binding"/>
    <property type="evidence" value="ECO:0007669"/>
    <property type="project" value="InterPro"/>
</dbReference>
<dbReference type="InterPro" id="IPR041577">
    <property type="entry name" value="RT_RNaseH_2"/>
</dbReference>
<keyword evidence="3" id="KW-0695">RNA-directed DNA polymerase</keyword>
<feature type="domain" description="Integrase catalytic" evidence="2">
    <location>
        <begin position="495"/>
        <end position="609"/>
    </location>
</feature>
<comment type="caution">
    <text evidence="3">The sequence shown here is derived from an EMBL/GenBank/DDBJ whole genome shotgun (WGS) entry which is preliminary data.</text>
</comment>
<evidence type="ECO:0000313" key="3">
    <source>
        <dbReference type="EMBL" id="GEU65942.1"/>
    </source>
</evidence>
<dbReference type="InterPro" id="IPR050951">
    <property type="entry name" value="Retrovirus_Pol_polyprotein"/>
</dbReference>
<dbReference type="CDD" id="cd01647">
    <property type="entry name" value="RT_LTR"/>
    <property type="match status" value="1"/>
</dbReference>
<dbReference type="FunFam" id="3.30.70.270:FF:000020">
    <property type="entry name" value="Transposon Tf2-6 polyprotein-like Protein"/>
    <property type="match status" value="1"/>
</dbReference>
<dbReference type="SUPFAM" id="SSF54160">
    <property type="entry name" value="Chromo domain-like"/>
    <property type="match status" value="1"/>
</dbReference>
<sequence length="772" mass="89011">MSLYHKIQHEFVTNIINATLERFTQDQLIQRPESSNAGRKRNLDGALMWHRQFVRFMGEDVNSGAYRDAILKRFDTVYDDPLRELKKLKQTAHQLKELRMEFKHNGRKVVLRGTHKSNLQWMQSGNVMIQTPRIELSSMVLCVYPTTTLCMLEAEGTKEVPAEISELITQYHDVFAVPTTLQPMRPCDHKIPLKEGTIPITSRPYRYPPTQKDAIEVMVKKLLDTSVIRDSQSPFSSPVVMVKKKDGTWRMCVDYKKLNNATIKDKFPIPIIEELIDEFPTIETHVQHLRIVLEALRQNTLYAKQSKCVFGTEKVEHLGHVITKDGVATDGSKIEAMQNWPKPTNVKQLKGFLGLTGYYRRFIKNYAIISQPLTQLLKKNGFGWNEQAQEEFLKLKQSMIEAPVLKLPNFNELFIIETDASHTGIGAILQQGGHLVAYYNPNRGHPGVQATIKRINGLCYWRKLRQQVKVFVVYCRVWTEISMDFIEGLPSSYGKTTIFVVVDRLDNVYKLHGLPKVIFSDRDKIFISLFWKELFKALQVSLHLSTAYHPQSDGQTKVVNRCLECYLRCMSSKKPKSWSKWVSLAEYWYNTTYHTSIKTTPYEVLYGQPPSNLIAYIQGQCLVDPVDMTLAAREAMIQLLQFHMERAQNTMKTIADAKRTDREFEVGQWVYLKLQPHRQVTVRLGKYNKLNPNFSCLSAKKFKGPIPNTTAILPQCNEEGEILSVPVEVLDQRLGKVGNSAQVYVLIRWSNETKDDATWELHSDIVKRFPEF</sequence>
<dbReference type="InterPro" id="IPR016197">
    <property type="entry name" value="Chromo-like_dom_sf"/>
</dbReference>
<dbReference type="InterPro" id="IPR012337">
    <property type="entry name" value="RNaseH-like_sf"/>
</dbReference>
<dbReference type="PROSITE" id="PS50994">
    <property type="entry name" value="INTEGRASE"/>
    <property type="match status" value="1"/>
</dbReference>
<keyword evidence="3" id="KW-0548">Nucleotidyltransferase</keyword>
<accession>A0A6L2M035</accession>
<dbReference type="InterPro" id="IPR043502">
    <property type="entry name" value="DNA/RNA_pol_sf"/>
</dbReference>
<dbReference type="SUPFAM" id="SSF56672">
    <property type="entry name" value="DNA/RNA polymerases"/>
    <property type="match status" value="1"/>
</dbReference>
<protein>
    <submittedName>
        <fullName evidence="3">Reverse transcriptase</fullName>
    </submittedName>
</protein>
<dbReference type="Pfam" id="PF17919">
    <property type="entry name" value="RT_RNaseH_2"/>
    <property type="match status" value="1"/>
</dbReference>
<evidence type="ECO:0000256" key="1">
    <source>
        <dbReference type="ARBA" id="ARBA00023268"/>
    </source>
</evidence>
<dbReference type="Pfam" id="PF17921">
    <property type="entry name" value="Integrase_H2C2"/>
    <property type="match status" value="1"/>
</dbReference>
<gene>
    <name evidence="3" type="ORF">Tci_037920</name>
</gene>
<proteinExistence type="predicted"/>
<dbReference type="GO" id="GO:0003964">
    <property type="term" value="F:RNA-directed DNA polymerase activity"/>
    <property type="evidence" value="ECO:0007669"/>
    <property type="project" value="UniProtKB-KW"/>
</dbReference>
<dbReference type="Gene3D" id="3.30.70.270">
    <property type="match status" value="3"/>
</dbReference>
<dbReference type="InterPro" id="IPR036397">
    <property type="entry name" value="RNaseH_sf"/>
</dbReference>
<organism evidence="3">
    <name type="scientific">Tanacetum cinerariifolium</name>
    <name type="common">Dalmatian daisy</name>
    <name type="synonym">Chrysanthemum cinerariifolium</name>
    <dbReference type="NCBI Taxonomy" id="118510"/>
    <lineage>
        <taxon>Eukaryota</taxon>
        <taxon>Viridiplantae</taxon>
        <taxon>Streptophyta</taxon>
        <taxon>Embryophyta</taxon>
        <taxon>Tracheophyta</taxon>
        <taxon>Spermatophyta</taxon>
        <taxon>Magnoliopsida</taxon>
        <taxon>eudicotyledons</taxon>
        <taxon>Gunneridae</taxon>
        <taxon>Pentapetalae</taxon>
        <taxon>asterids</taxon>
        <taxon>campanulids</taxon>
        <taxon>Asterales</taxon>
        <taxon>Asteraceae</taxon>
        <taxon>Asteroideae</taxon>
        <taxon>Anthemideae</taxon>
        <taxon>Anthemidinae</taxon>
        <taxon>Tanacetum</taxon>
    </lineage>
</organism>
<dbReference type="InterPro" id="IPR001584">
    <property type="entry name" value="Integrase_cat-core"/>
</dbReference>
<evidence type="ECO:0000259" key="2">
    <source>
        <dbReference type="PROSITE" id="PS50994"/>
    </source>
</evidence>
<dbReference type="PANTHER" id="PTHR37984:SF5">
    <property type="entry name" value="PROTEIN NYNRIN-LIKE"/>
    <property type="match status" value="1"/>
</dbReference>
<dbReference type="AlphaFoldDB" id="A0A6L2M035"/>
<dbReference type="EMBL" id="BKCJ010005295">
    <property type="protein sequence ID" value="GEU65942.1"/>
    <property type="molecule type" value="Genomic_DNA"/>
</dbReference>
<reference evidence="3" key="1">
    <citation type="journal article" date="2019" name="Sci. Rep.">
        <title>Draft genome of Tanacetum cinerariifolium, the natural source of mosquito coil.</title>
        <authorList>
            <person name="Yamashiro T."/>
            <person name="Shiraishi A."/>
            <person name="Satake H."/>
            <person name="Nakayama K."/>
        </authorList>
    </citation>
    <scope>NUCLEOTIDE SEQUENCE</scope>
</reference>
<keyword evidence="1" id="KW-0511">Multifunctional enzyme</keyword>
<dbReference type="PANTHER" id="PTHR37984">
    <property type="entry name" value="PROTEIN CBG26694"/>
    <property type="match status" value="1"/>
</dbReference>